<comment type="caution">
    <text evidence="4">The sequence shown here is derived from an EMBL/GenBank/DDBJ whole genome shotgun (WGS) entry which is preliminary data.</text>
</comment>
<dbReference type="RefSeq" id="WP_111538458.1">
    <property type="nucleotide sequence ID" value="NZ_QKZL01000020.1"/>
</dbReference>
<dbReference type="Gene3D" id="3.90.226.10">
    <property type="entry name" value="2-enoyl-CoA Hydratase, Chain A, domain 1"/>
    <property type="match status" value="1"/>
</dbReference>
<dbReference type="EMBL" id="QKZL01000020">
    <property type="protein sequence ID" value="PZX13027.1"/>
    <property type="molecule type" value="Genomic_DNA"/>
</dbReference>
<dbReference type="InterPro" id="IPR018376">
    <property type="entry name" value="Enoyl-CoA_hyd/isom_CS"/>
</dbReference>
<dbReference type="GO" id="GO:0006635">
    <property type="term" value="P:fatty acid beta-oxidation"/>
    <property type="evidence" value="ECO:0007669"/>
    <property type="project" value="TreeGrafter"/>
</dbReference>
<evidence type="ECO:0000313" key="4">
    <source>
        <dbReference type="EMBL" id="PZX13027.1"/>
    </source>
</evidence>
<keyword evidence="2" id="KW-0456">Lyase</keyword>
<keyword evidence="5" id="KW-1185">Reference proteome</keyword>
<dbReference type="InterPro" id="IPR014748">
    <property type="entry name" value="Enoyl-CoA_hydra_C"/>
</dbReference>
<evidence type="ECO:0000313" key="5">
    <source>
        <dbReference type="Proteomes" id="UP000248916"/>
    </source>
</evidence>
<reference evidence="4 5" key="1">
    <citation type="submission" date="2018-06" db="EMBL/GenBank/DDBJ databases">
        <title>Genomic Encyclopedia of Archaeal and Bacterial Type Strains, Phase II (KMG-II): from individual species to whole genera.</title>
        <authorList>
            <person name="Goeker M."/>
        </authorList>
    </citation>
    <scope>NUCLEOTIDE SEQUENCE [LARGE SCALE GENOMIC DNA]</scope>
    <source>
        <strain evidence="4 5">DSM 22009</strain>
    </source>
</reference>
<protein>
    <submittedName>
        <fullName evidence="4">E-phenylitaconyl-CoA hydratase</fullName>
    </submittedName>
</protein>
<evidence type="ECO:0000256" key="2">
    <source>
        <dbReference type="ARBA" id="ARBA00023239"/>
    </source>
</evidence>
<dbReference type="AlphaFoldDB" id="A0A2W7N3U1"/>
<comment type="similarity">
    <text evidence="1 3">Belongs to the enoyl-CoA hydratase/isomerase family.</text>
</comment>
<name>A0A2W7N3U1_9RHOB</name>
<dbReference type="Proteomes" id="UP000248916">
    <property type="component" value="Unassembled WGS sequence"/>
</dbReference>
<dbReference type="Gene3D" id="1.10.12.10">
    <property type="entry name" value="Lyase 2-enoyl-coa Hydratase, Chain A, domain 2"/>
    <property type="match status" value="1"/>
</dbReference>
<evidence type="ECO:0000256" key="1">
    <source>
        <dbReference type="ARBA" id="ARBA00005254"/>
    </source>
</evidence>
<organism evidence="4 5">
    <name type="scientific">Palleronia aestuarii</name>
    <dbReference type="NCBI Taxonomy" id="568105"/>
    <lineage>
        <taxon>Bacteria</taxon>
        <taxon>Pseudomonadati</taxon>
        <taxon>Pseudomonadota</taxon>
        <taxon>Alphaproteobacteria</taxon>
        <taxon>Rhodobacterales</taxon>
        <taxon>Roseobacteraceae</taxon>
        <taxon>Palleronia</taxon>
    </lineage>
</organism>
<dbReference type="PANTHER" id="PTHR11941">
    <property type="entry name" value="ENOYL-COA HYDRATASE-RELATED"/>
    <property type="match status" value="1"/>
</dbReference>
<dbReference type="FunFam" id="3.90.226.10:FF:000009">
    <property type="entry name" value="Carnitinyl-CoA dehydratase"/>
    <property type="match status" value="1"/>
</dbReference>
<proteinExistence type="inferred from homology"/>
<dbReference type="InterPro" id="IPR029045">
    <property type="entry name" value="ClpP/crotonase-like_dom_sf"/>
</dbReference>
<dbReference type="Pfam" id="PF00378">
    <property type="entry name" value="ECH_1"/>
    <property type="match status" value="1"/>
</dbReference>
<dbReference type="PROSITE" id="PS00166">
    <property type="entry name" value="ENOYL_COA_HYDRATASE"/>
    <property type="match status" value="1"/>
</dbReference>
<accession>A0A2W7N3U1</accession>
<sequence length="257" mass="27966">MSIDFELTDGIATITINRPERMNAMDAEHYSGLSDAWKRVRDDDDIRVAIVTGAGEKSFTAGADIKSFIGKPPGIEEMWLTQKDQLLNRGLELWKPVISAVNGYCLGGGMTLLLATDIRLAAPHATFSLAEVKRGVIAGNGGTQRILSQVPYAIGMELLLTGDGIDAETAARWGLVNRIVAADELMEAAREVAKKIAANAPLATQAAKELAIRSRDMPLSTGLRVEQMWNRMLQFSDDAREGPAAFAEKRPPEFRGR</sequence>
<evidence type="ECO:0000256" key="3">
    <source>
        <dbReference type="RuleBase" id="RU003707"/>
    </source>
</evidence>
<dbReference type="OrthoDB" id="9802898at2"/>
<gene>
    <name evidence="4" type="ORF">LX81_03404</name>
</gene>
<dbReference type="GO" id="GO:0016836">
    <property type="term" value="F:hydro-lyase activity"/>
    <property type="evidence" value="ECO:0007669"/>
    <property type="project" value="UniProtKB-ARBA"/>
</dbReference>
<dbReference type="PANTHER" id="PTHR11941:SF54">
    <property type="entry name" value="ENOYL-COA HYDRATASE, MITOCHONDRIAL"/>
    <property type="match status" value="1"/>
</dbReference>
<dbReference type="InterPro" id="IPR001753">
    <property type="entry name" value="Enoyl-CoA_hydra/iso"/>
</dbReference>
<dbReference type="CDD" id="cd06558">
    <property type="entry name" value="crotonase-like"/>
    <property type="match status" value="1"/>
</dbReference>
<dbReference type="SUPFAM" id="SSF52096">
    <property type="entry name" value="ClpP/crotonase"/>
    <property type="match status" value="1"/>
</dbReference>
<dbReference type="FunFam" id="1.10.12.10:FF:000001">
    <property type="entry name" value="Probable enoyl-CoA hydratase, mitochondrial"/>
    <property type="match status" value="1"/>
</dbReference>